<feature type="domain" description="T6SS Phospholipase effector Tle1-like catalytic" evidence="1">
    <location>
        <begin position="28"/>
        <end position="283"/>
    </location>
</feature>
<name>A0A8H7EJR4_9FUNG</name>
<evidence type="ECO:0000313" key="2">
    <source>
        <dbReference type="EMBL" id="KAF7720644.1"/>
    </source>
</evidence>
<organism evidence="2 3">
    <name type="scientific">Apophysomyces ossiformis</name>
    <dbReference type="NCBI Taxonomy" id="679940"/>
    <lineage>
        <taxon>Eukaryota</taxon>
        <taxon>Fungi</taxon>
        <taxon>Fungi incertae sedis</taxon>
        <taxon>Mucoromycota</taxon>
        <taxon>Mucoromycotina</taxon>
        <taxon>Mucoromycetes</taxon>
        <taxon>Mucorales</taxon>
        <taxon>Mucorineae</taxon>
        <taxon>Mucoraceae</taxon>
        <taxon>Apophysomyces</taxon>
    </lineage>
</organism>
<dbReference type="EMBL" id="JABAYA010000447">
    <property type="protein sequence ID" value="KAF7720644.1"/>
    <property type="molecule type" value="Genomic_DNA"/>
</dbReference>
<dbReference type="SUPFAM" id="SSF53474">
    <property type="entry name" value="alpha/beta-Hydrolases"/>
    <property type="match status" value="1"/>
</dbReference>
<dbReference type="Pfam" id="PF09994">
    <property type="entry name" value="T6SS_Tle1-like_cat"/>
    <property type="match status" value="1"/>
</dbReference>
<dbReference type="InterPro" id="IPR029058">
    <property type="entry name" value="AB_hydrolase_fold"/>
</dbReference>
<evidence type="ECO:0000259" key="1">
    <source>
        <dbReference type="Pfam" id="PF09994"/>
    </source>
</evidence>
<dbReference type="PANTHER" id="PTHR33840">
    <property type="match status" value="1"/>
</dbReference>
<comment type="caution">
    <text evidence="2">The sequence shown here is derived from an EMBL/GenBank/DDBJ whole genome shotgun (WGS) entry which is preliminary data.</text>
</comment>
<protein>
    <recommendedName>
        <fullName evidence="1">T6SS Phospholipase effector Tle1-like catalytic domain-containing protein</fullName>
    </recommendedName>
</protein>
<dbReference type="OrthoDB" id="59699at2759"/>
<sequence>MIGINMTFSNPARAEPIPHQDAARGINACYFPGAGLGGTFLEYIFNGATVYDIDQDCIEVYKYITENYTPQHEIWMFGLSRGAYTVRSVAGMINNCGILKRVDGDGVPLSPDLLDRLYHQIYRIYRSSDPEDHPESERSRTFKEKASYDVNTPVKFMGLFDTVGSLGIPYLNPGVGPAFYEFHDNKISCVVEKVYQALSIHDRLWWFVPCHAVPAKQRIGQQFDIQERWFPGCHYDLGRQRFRFLRNGENLLERVVGNVLAPLSKIIEPNKVFSDLVLKWMLEKMRKNDSQPWVIQNINTNIHNLRASMMGAIPADTGSGDIYDNALAFGPAGKIWEILAPIFSPLFPGFNMVISELTRTTDRIIPDLDAVLTLYDEQSPELGNKRIADIGKIDEIAPTGSPRYPSRTYQVFRAILNLCDKNVSDASNPS</sequence>
<dbReference type="Proteomes" id="UP000605846">
    <property type="component" value="Unassembled WGS sequence"/>
</dbReference>
<gene>
    <name evidence="2" type="ORF">EC973_006742</name>
</gene>
<keyword evidence="3" id="KW-1185">Reference proteome</keyword>
<evidence type="ECO:0000313" key="3">
    <source>
        <dbReference type="Proteomes" id="UP000605846"/>
    </source>
</evidence>
<dbReference type="PANTHER" id="PTHR33840:SF1">
    <property type="entry name" value="TLE1 PHOSPHOLIPASE DOMAIN-CONTAINING PROTEIN"/>
    <property type="match status" value="1"/>
</dbReference>
<dbReference type="AlphaFoldDB" id="A0A8H7EJR4"/>
<reference evidence="2" key="1">
    <citation type="submission" date="2020-01" db="EMBL/GenBank/DDBJ databases">
        <title>Genome Sequencing of Three Apophysomyces-Like Fungal Strains Confirms a Novel Fungal Genus in the Mucoromycota with divergent Burkholderia-like Endosymbiotic Bacteria.</title>
        <authorList>
            <person name="Stajich J.E."/>
            <person name="Macias A.M."/>
            <person name="Carter-House D."/>
            <person name="Lovett B."/>
            <person name="Kasson L.R."/>
            <person name="Berry K."/>
            <person name="Grigoriev I."/>
            <person name="Chang Y."/>
            <person name="Spatafora J."/>
            <person name="Kasson M.T."/>
        </authorList>
    </citation>
    <scope>NUCLEOTIDE SEQUENCE</scope>
    <source>
        <strain evidence="2">NRRL A-21654</strain>
    </source>
</reference>
<dbReference type="InterPro" id="IPR018712">
    <property type="entry name" value="Tle1-like_cat"/>
</dbReference>
<accession>A0A8H7EJR4</accession>
<proteinExistence type="predicted"/>